<organism evidence="2">
    <name type="scientific">Podoviridae sp. ct9A73</name>
    <dbReference type="NCBI Taxonomy" id="2825225"/>
    <lineage>
        <taxon>Viruses</taxon>
        <taxon>Duplodnaviria</taxon>
        <taxon>Heunggongvirae</taxon>
        <taxon>Uroviricota</taxon>
        <taxon>Caudoviricetes</taxon>
    </lineage>
</organism>
<proteinExistence type="predicted"/>
<name>A0A8S5UK58_9CAUD</name>
<dbReference type="EMBL" id="BK016096">
    <property type="protein sequence ID" value="DAF94758.1"/>
    <property type="molecule type" value="Genomic_DNA"/>
</dbReference>
<feature type="compositionally biased region" description="Pro residues" evidence="1">
    <location>
        <begin position="648"/>
        <end position="658"/>
    </location>
</feature>
<dbReference type="InterPro" id="IPR056909">
    <property type="entry name" value="SU10_portal"/>
</dbReference>
<sequence>MNDQEKVFKDPRVDDITTSTGVIDERDALSIDEVDDATLVRRFKYWVNDSEAYWNSRSGFNLRNVRAQNERYYLGKQDSDRLYYHQADYRDNQLFVGIQAVIAYVSARDPGCEITPGDDSPASKTLATRLESAVDLHSQKVRLSRKIKVAAKNLALKRVGVIKLMYNPFSKEIEAKALNPEKVILDRNAELDEEPRFICEVCEDTVDILMSKFPEKEKEIMAELGFVRKTQKLLSTVVAYNEIWFTDTTTGEPRECVAWYFNNLILDKKLSPMYEYDNKGVAICNYTDKPTKPYAFCNYLNDGSHMIDQTSPIEQAIPLQNILNRRGRQIIDNADTANSIKVFRAGAISEDDAKKLTGKPNQSVVLDIREDEPLSNAYGEIPAHLLPNYVLQDKEDIKNSIHNILGTPSQFRGDDSKRDVGTLGEAQMMQSQASGRQDEIVREIDNMLDRYFKLLVQMMKVYYSKNHKISGRDTDGNFIHVELSRETIPDNAVIAVSPGSTVSMDKSRRENIAVKLAELGVIDPYNLFKDLGLKDSSERYESLVKFKTDPNMLVDEVRSEVQDEEAYIDFAVIMNGFDAKPRDDVTPEHILAHNKQLQTDKFLMASPKLQQKLLAHIDQEVLSLSQREQLQAASDQGLLVDPSMPTSPEIPQPQPEMPADPSQIPPELLQGQQPPVEGPPIPEQPAQPVGDLGGVQDQGTSGILSGLGL</sequence>
<feature type="region of interest" description="Disordered" evidence="1">
    <location>
        <begin position="638"/>
        <end position="709"/>
    </location>
</feature>
<accession>A0A8S5UK58</accession>
<protein>
    <submittedName>
        <fullName evidence="2">Portal protein</fullName>
    </submittedName>
</protein>
<dbReference type="Pfam" id="PF23899">
    <property type="entry name" value="SU10_portal"/>
    <property type="match status" value="1"/>
</dbReference>
<reference evidence="2" key="1">
    <citation type="journal article" date="2021" name="Proc. Natl. Acad. Sci. U.S.A.">
        <title>A Catalog of Tens of Thousands of Viruses from Human Metagenomes Reveals Hidden Associations with Chronic Diseases.</title>
        <authorList>
            <person name="Tisza M.J."/>
            <person name="Buck C.B."/>
        </authorList>
    </citation>
    <scope>NUCLEOTIDE SEQUENCE</scope>
    <source>
        <strain evidence="2">Ct9A73</strain>
    </source>
</reference>
<evidence type="ECO:0000256" key="1">
    <source>
        <dbReference type="SAM" id="MobiDB-lite"/>
    </source>
</evidence>
<evidence type="ECO:0000313" key="2">
    <source>
        <dbReference type="EMBL" id="DAF94758.1"/>
    </source>
</evidence>
<feature type="compositionally biased region" description="Pro residues" evidence="1">
    <location>
        <begin position="676"/>
        <end position="685"/>
    </location>
</feature>